<dbReference type="InterPro" id="IPR035992">
    <property type="entry name" value="Ricin_B-like_lectins"/>
</dbReference>
<organism evidence="2 3">
    <name type="scientific">Streptomyces murinus</name>
    <dbReference type="NCBI Taxonomy" id="33900"/>
    <lineage>
        <taxon>Bacteria</taxon>
        <taxon>Bacillati</taxon>
        <taxon>Actinomycetota</taxon>
        <taxon>Actinomycetes</taxon>
        <taxon>Kitasatosporales</taxon>
        <taxon>Streptomycetaceae</taxon>
        <taxon>Streptomyces</taxon>
    </lineage>
</organism>
<feature type="domain" description="Ricin B lectin" evidence="1">
    <location>
        <begin position="6"/>
        <end position="50"/>
    </location>
</feature>
<dbReference type="GeneID" id="93978720"/>
<sequence length="51" mass="5379">MDVEATSGGYYVVRAVHSGQCLSVDGESTDNGTALVQWPGGDGHPQRFRLG</sequence>
<protein>
    <recommendedName>
        <fullName evidence="1">Ricin B lectin domain-containing protein</fullName>
    </recommendedName>
</protein>
<evidence type="ECO:0000259" key="1">
    <source>
        <dbReference type="Pfam" id="PF14200"/>
    </source>
</evidence>
<accession>A0A7W3RQG0</accession>
<dbReference type="Gene3D" id="2.80.10.50">
    <property type="match status" value="1"/>
</dbReference>
<dbReference type="SUPFAM" id="SSF50370">
    <property type="entry name" value="Ricin B-like lectins"/>
    <property type="match status" value="1"/>
</dbReference>
<keyword evidence="3" id="KW-1185">Reference proteome</keyword>
<dbReference type="EMBL" id="JACJIJ010000002">
    <property type="protein sequence ID" value="MBA9058272.1"/>
    <property type="molecule type" value="Genomic_DNA"/>
</dbReference>
<dbReference type="AlphaFoldDB" id="A0A7W3RQG0"/>
<dbReference type="Pfam" id="PF14200">
    <property type="entry name" value="RicinB_lectin_2"/>
    <property type="match status" value="1"/>
</dbReference>
<reference evidence="2 3" key="1">
    <citation type="submission" date="2020-08" db="EMBL/GenBank/DDBJ databases">
        <title>Sequencing the genomes of 1000 actinobacteria strains.</title>
        <authorList>
            <person name="Klenk H.-P."/>
        </authorList>
    </citation>
    <scope>NUCLEOTIDE SEQUENCE [LARGE SCALE GENOMIC DNA]</scope>
    <source>
        <strain evidence="2 3">DSM 41827</strain>
    </source>
</reference>
<gene>
    <name evidence="2" type="ORF">HDA42_007450</name>
</gene>
<comment type="caution">
    <text evidence="2">The sequence shown here is derived from an EMBL/GenBank/DDBJ whole genome shotgun (WGS) entry which is preliminary data.</text>
</comment>
<dbReference type="RefSeq" id="WP_182778464.1">
    <property type="nucleotide sequence ID" value="NZ_BAAAHW010000014.1"/>
</dbReference>
<dbReference type="Proteomes" id="UP000577386">
    <property type="component" value="Unassembled WGS sequence"/>
</dbReference>
<proteinExistence type="predicted"/>
<dbReference type="InterPro" id="IPR000772">
    <property type="entry name" value="Ricin_B_lectin"/>
</dbReference>
<evidence type="ECO:0000313" key="2">
    <source>
        <dbReference type="EMBL" id="MBA9058272.1"/>
    </source>
</evidence>
<evidence type="ECO:0000313" key="3">
    <source>
        <dbReference type="Proteomes" id="UP000577386"/>
    </source>
</evidence>
<dbReference type="CDD" id="cd00161">
    <property type="entry name" value="beta-trefoil_Ricin-like"/>
    <property type="match status" value="1"/>
</dbReference>
<name>A0A7W3RQG0_STRMR</name>